<dbReference type="PANTHER" id="PTHR36223:SF1">
    <property type="entry name" value="TRANSCRIPTION ELONGATION FACTOR EAF N-TERMINAL DOMAIN-CONTAINING PROTEIN"/>
    <property type="match status" value="1"/>
</dbReference>
<feature type="domain" description="DUF7918" evidence="1">
    <location>
        <begin position="9"/>
        <end position="229"/>
    </location>
</feature>
<dbReference type="OrthoDB" id="3364132at2759"/>
<gene>
    <name evidence="2" type="ORF">BJ508DRAFT_379594</name>
</gene>
<organism evidence="2 3">
    <name type="scientific">Ascobolus immersus RN42</name>
    <dbReference type="NCBI Taxonomy" id="1160509"/>
    <lineage>
        <taxon>Eukaryota</taxon>
        <taxon>Fungi</taxon>
        <taxon>Dikarya</taxon>
        <taxon>Ascomycota</taxon>
        <taxon>Pezizomycotina</taxon>
        <taxon>Pezizomycetes</taxon>
        <taxon>Pezizales</taxon>
        <taxon>Ascobolaceae</taxon>
        <taxon>Ascobolus</taxon>
    </lineage>
</organism>
<dbReference type="STRING" id="1160509.A0A3N4HQU6"/>
<evidence type="ECO:0000313" key="2">
    <source>
        <dbReference type="EMBL" id="RPA76202.1"/>
    </source>
</evidence>
<name>A0A3N4HQU6_ASCIM</name>
<reference evidence="2 3" key="1">
    <citation type="journal article" date="2018" name="Nat. Ecol. Evol.">
        <title>Pezizomycetes genomes reveal the molecular basis of ectomycorrhizal truffle lifestyle.</title>
        <authorList>
            <person name="Murat C."/>
            <person name="Payen T."/>
            <person name="Noel B."/>
            <person name="Kuo A."/>
            <person name="Morin E."/>
            <person name="Chen J."/>
            <person name="Kohler A."/>
            <person name="Krizsan K."/>
            <person name="Balestrini R."/>
            <person name="Da Silva C."/>
            <person name="Montanini B."/>
            <person name="Hainaut M."/>
            <person name="Levati E."/>
            <person name="Barry K.W."/>
            <person name="Belfiori B."/>
            <person name="Cichocki N."/>
            <person name="Clum A."/>
            <person name="Dockter R.B."/>
            <person name="Fauchery L."/>
            <person name="Guy J."/>
            <person name="Iotti M."/>
            <person name="Le Tacon F."/>
            <person name="Lindquist E.A."/>
            <person name="Lipzen A."/>
            <person name="Malagnac F."/>
            <person name="Mello A."/>
            <person name="Molinier V."/>
            <person name="Miyauchi S."/>
            <person name="Poulain J."/>
            <person name="Riccioni C."/>
            <person name="Rubini A."/>
            <person name="Sitrit Y."/>
            <person name="Splivallo R."/>
            <person name="Traeger S."/>
            <person name="Wang M."/>
            <person name="Zifcakova L."/>
            <person name="Wipf D."/>
            <person name="Zambonelli A."/>
            <person name="Paolocci F."/>
            <person name="Nowrousian M."/>
            <person name="Ottonello S."/>
            <person name="Baldrian P."/>
            <person name="Spatafora J.W."/>
            <person name="Henrissat B."/>
            <person name="Nagy L.G."/>
            <person name="Aury J.M."/>
            <person name="Wincker P."/>
            <person name="Grigoriev I.V."/>
            <person name="Bonfante P."/>
            <person name="Martin F.M."/>
        </authorList>
    </citation>
    <scope>NUCLEOTIDE SEQUENCE [LARGE SCALE GENOMIC DNA]</scope>
    <source>
        <strain evidence="2 3">RN42</strain>
    </source>
</reference>
<dbReference type="InterPro" id="IPR057678">
    <property type="entry name" value="DUF7918"/>
</dbReference>
<evidence type="ECO:0000313" key="3">
    <source>
        <dbReference type="Proteomes" id="UP000275078"/>
    </source>
</evidence>
<proteinExistence type="predicted"/>
<sequence length="286" mass="32033">MVNLLGFALTIETARGTLPEYPYPDLEPPNTKTVYIEVPPSADPLPFTVRVRPTLPLLLYPRFGFAAHLFVDGVKDAYFQPTVRIEYADSLLYDGIHVNTPDRTGAVRREMVFRELETMEGGSDGVQQADVDLGELGVIKVQFLLVINTEVRLFPAPLRPVQAGMQKGKICEKMMKGSGSSHSAGLGRELTGRVGVDKAHWTIAGDETKEVVRFLYRSRAALQSLGVVPFDLLTPRIKREQGKGVNLKREYEDVIDLTEVDSEVKREAGIKQERRVKRRFHVVDLT</sequence>
<dbReference type="AlphaFoldDB" id="A0A3N4HQU6"/>
<protein>
    <recommendedName>
        <fullName evidence="1">DUF7918 domain-containing protein</fullName>
    </recommendedName>
</protein>
<evidence type="ECO:0000259" key="1">
    <source>
        <dbReference type="Pfam" id="PF25534"/>
    </source>
</evidence>
<dbReference type="Proteomes" id="UP000275078">
    <property type="component" value="Unassembled WGS sequence"/>
</dbReference>
<dbReference type="EMBL" id="ML119749">
    <property type="protein sequence ID" value="RPA76202.1"/>
    <property type="molecule type" value="Genomic_DNA"/>
</dbReference>
<dbReference type="Pfam" id="PF25534">
    <property type="entry name" value="DUF7918"/>
    <property type="match status" value="1"/>
</dbReference>
<keyword evidence="3" id="KW-1185">Reference proteome</keyword>
<dbReference type="PANTHER" id="PTHR36223">
    <property type="entry name" value="BETA-LACTAMASE-TYPE TRANSPEPTIDASE FOLD DOMAIN CONTAINING PROTEIN"/>
    <property type="match status" value="1"/>
</dbReference>
<accession>A0A3N4HQU6</accession>